<dbReference type="Proteomes" id="UP000271683">
    <property type="component" value="Unassembled WGS sequence"/>
</dbReference>
<evidence type="ECO:0000256" key="1">
    <source>
        <dbReference type="SAM" id="MobiDB-lite"/>
    </source>
</evidence>
<comment type="caution">
    <text evidence="2">The sequence shown here is derived from an EMBL/GenBank/DDBJ whole genome shotgun (WGS) entry which is preliminary data.</text>
</comment>
<evidence type="ECO:0000313" key="2">
    <source>
        <dbReference type="EMBL" id="ROP28299.1"/>
    </source>
</evidence>
<dbReference type="AlphaFoldDB" id="A0A3N1GDE5"/>
<organism evidence="2 3">
    <name type="scientific">Couchioplanes caeruleus</name>
    <dbReference type="NCBI Taxonomy" id="56438"/>
    <lineage>
        <taxon>Bacteria</taxon>
        <taxon>Bacillati</taxon>
        <taxon>Actinomycetota</taxon>
        <taxon>Actinomycetes</taxon>
        <taxon>Micromonosporales</taxon>
        <taxon>Micromonosporaceae</taxon>
        <taxon>Couchioplanes</taxon>
    </lineage>
</organism>
<reference evidence="2 3" key="1">
    <citation type="submission" date="2018-11" db="EMBL/GenBank/DDBJ databases">
        <title>Sequencing the genomes of 1000 actinobacteria strains.</title>
        <authorList>
            <person name="Klenk H.-P."/>
        </authorList>
    </citation>
    <scope>NUCLEOTIDE SEQUENCE [LARGE SCALE GENOMIC DNA]</scope>
    <source>
        <strain evidence="2 3">DSM 43634</strain>
    </source>
</reference>
<evidence type="ECO:0000313" key="3">
    <source>
        <dbReference type="Proteomes" id="UP000271683"/>
    </source>
</evidence>
<dbReference type="EMBL" id="RJKL01000001">
    <property type="protein sequence ID" value="ROP28299.1"/>
    <property type="molecule type" value="Genomic_DNA"/>
</dbReference>
<protein>
    <submittedName>
        <fullName evidence="2">Uncharacterized protein</fullName>
    </submittedName>
</protein>
<feature type="region of interest" description="Disordered" evidence="1">
    <location>
        <begin position="26"/>
        <end position="71"/>
    </location>
</feature>
<name>A0A3N1GDE5_9ACTN</name>
<proteinExistence type="predicted"/>
<sequence>MDPRTRDRRHLREEREGWPVLLAVEDRVDKPERSSRRRTKAPGSPPGGQVRQADTERCPRGGTPPVRLATPTVRQADMHLWRTLLRRVLYPKTVPRAGPARLRQILVVSGPMTSATDPEYPTTSGSPKRCLPGPAPNTPKRRTSRHRRLHRLLESPTRPRGLRTDWAATWRNWMRREQVSIGLRHSFRGTPVQTVVKAVATRSRSAEEMCRYHRGHRARTCGLCHAERIAADRQD</sequence>
<feature type="compositionally biased region" description="Polar residues" evidence="1">
    <location>
        <begin position="113"/>
        <end position="126"/>
    </location>
</feature>
<gene>
    <name evidence="2" type="ORF">EDD30_1044</name>
</gene>
<feature type="region of interest" description="Disordered" evidence="1">
    <location>
        <begin position="113"/>
        <end position="146"/>
    </location>
</feature>
<accession>A0A3N1GDE5</accession>